<dbReference type="AlphaFoldDB" id="A0A1Y6IXD5"/>
<keyword evidence="4" id="KW-1185">Reference proteome</keyword>
<dbReference type="EMBL" id="JAWRCO010000001">
    <property type="protein sequence ID" value="MDW6002845.1"/>
    <property type="molecule type" value="Genomic_DNA"/>
</dbReference>
<dbReference type="Proteomes" id="UP000196125">
    <property type="component" value="Unassembled WGS sequence"/>
</dbReference>
<name>A0A1Y6IXD5_9VIBR</name>
<protein>
    <recommendedName>
        <fullName evidence="5">Lipoprotein</fullName>
    </recommendedName>
</protein>
<reference evidence="1 4" key="2">
    <citation type="submission" date="2023-11" db="EMBL/GenBank/DDBJ databases">
        <title>Plant-associative lifestyle of Vibrio porteresiae and its evolutionary dynamics.</title>
        <authorList>
            <person name="Rameshkumar N."/>
            <person name="Kirti K."/>
        </authorList>
    </citation>
    <scope>NUCLEOTIDE SEQUENCE [LARGE SCALE GENOMIC DNA]</scope>
    <source>
        <strain evidence="1 4">MSSRF38</strain>
    </source>
</reference>
<accession>A0A1Y6IXD5</accession>
<proteinExistence type="predicted"/>
<gene>
    <name evidence="1" type="ORF">SBX37_08235</name>
    <name evidence="2" type="ORF">VIM7927_03655</name>
</gene>
<evidence type="ECO:0000313" key="2">
    <source>
        <dbReference type="EMBL" id="SMS02335.1"/>
    </source>
</evidence>
<dbReference type="PROSITE" id="PS51257">
    <property type="entry name" value="PROKAR_LIPOPROTEIN"/>
    <property type="match status" value="1"/>
</dbReference>
<dbReference type="EMBL" id="FXXI01000009">
    <property type="protein sequence ID" value="SMS02335.1"/>
    <property type="molecule type" value="Genomic_DNA"/>
</dbReference>
<sequence>MKKIIIIMLTVFLISCGDSRVMTLVELPQGWTDKTGQEFIEKMDIRKLEYIVFKKFPEASQKQITFSIMPLVFSPSGEKEKQYKYEIRVFSKEDWDKTKTVEKFIAEYITNLLSRHETLNPMVFVKVPQGYSIQSSQQLLKDLDMGKLGQKLSEKIPGIEQVPILIKIVPVENKPNELKFHVIVVANFDHDFDHDFEYKVEQEIASFLKENIKTT</sequence>
<evidence type="ECO:0000313" key="3">
    <source>
        <dbReference type="Proteomes" id="UP000196125"/>
    </source>
</evidence>
<reference evidence="2 3" key="1">
    <citation type="submission" date="2017-05" db="EMBL/GenBank/DDBJ databases">
        <authorList>
            <person name="Song R."/>
            <person name="Chenine A.L."/>
            <person name="Ruprecht R.M."/>
        </authorList>
    </citation>
    <scope>NUCLEOTIDE SEQUENCE [LARGE SCALE GENOMIC DNA]</scope>
    <source>
        <strain evidence="2 3">CECT 7927</strain>
    </source>
</reference>
<evidence type="ECO:0000313" key="1">
    <source>
        <dbReference type="EMBL" id="MDW6002845.1"/>
    </source>
</evidence>
<organism evidence="2 3">
    <name type="scientific">Vibrio mangrovi</name>
    <dbReference type="NCBI Taxonomy" id="474394"/>
    <lineage>
        <taxon>Bacteria</taxon>
        <taxon>Pseudomonadati</taxon>
        <taxon>Pseudomonadota</taxon>
        <taxon>Gammaproteobacteria</taxon>
        <taxon>Vibrionales</taxon>
        <taxon>Vibrionaceae</taxon>
        <taxon>Vibrio</taxon>
    </lineage>
</organism>
<evidence type="ECO:0008006" key="5">
    <source>
        <dbReference type="Google" id="ProtNLM"/>
    </source>
</evidence>
<evidence type="ECO:0000313" key="4">
    <source>
        <dbReference type="Proteomes" id="UP001283366"/>
    </source>
</evidence>
<dbReference type="Proteomes" id="UP001283366">
    <property type="component" value="Unassembled WGS sequence"/>
</dbReference>
<dbReference type="RefSeq" id="WP_087482348.1">
    <property type="nucleotide sequence ID" value="NZ_AP024883.1"/>
</dbReference>
<dbReference type="OrthoDB" id="9830425at2"/>